<keyword evidence="2" id="KW-0812">Transmembrane</keyword>
<feature type="transmembrane region" description="Helical" evidence="2">
    <location>
        <begin position="298"/>
        <end position="318"/>
    </location>
</feature>
<dbReference type="AlphaFoldDB" id="A0ABD3QYA9"/>
<feature type="compositionally biased region" description="Polar residues" evidence="1">
    <location>
        <begin position="22"/>
        <end position="31"/>
    </location>
</feature>
<feature type="transmembrane region" description="Helical" evidence="2">
    <location>
        <begin position="220"/>
        <end position="244"/>
    </location>
</feature>
<evidence type="ECO:0000256" key="2">
    <source>
        <dbReference type="SAM" id="Phobius"/>
    </source>
</evidence>
<dbReference type="Proteomes" id="UP001530315">
    <property type="component" value="Unassembled WGS sequence"/>
</dbReference>
<name>A0ABD3QYA9_9STRA</name>
<keyword evidence="4" id="KW-1185">Reference proteome</keyword>
<gene>
    <name evidence="3" type="ORF">ACHAW5_007145</name>
</gene>
<evidence type="ECO:0000313" key="3">
    <source>
        <dbReference type="EMBL" id="KAL3805473.1"/>
    </source>
</evidence>
<evidence type="ECO:0000313" key="4">
    <source>
        <dbReference type="Proteomes" id="UP001530315"/>
    </source>
</evidence>
<feature type="compositionally biased region" description="Basic and acidic residues" evidence="1">
    <location>
        <begin position="1"/>
        <end position="20"/>
    </location>
</feature>
<feature type="transmembrane region" description="Helical" evidence="2">
    <location>
        <begin position="183"/>
        <end position="200"/>
    </location>
</feature>
<reference evidence="3 4" key="1">
    <citation type="submission" date="2024-10" db="EMBL/GenBank/DDBJ databases">
        <title>Updated reference genomes for cyclostephanoid diatoms.</title>
        <authorList>
            <person name="Roberts W.R."/>
            <person name="Alverson A.J."/>
        </authorList>
    </citation>
    <scope>NUCLEOTIDE SEQUENCE [LARGE SCALE GENOMIC DNA]</scope>
    <source>
        <strain evidence="3 4">AJA276-08</strain>
    </source>
</reference>
<feature type="transmembrane region" description="Helical" evidence="2">
    <location>
        <begin position="152"/>
        <end position="171"/>
    </location>
</feature>
<accession>A0ABD3QYA9</accession>
<feature type="region of interest" description="Disordered" evidence="1">
    <location>
        <begin position="1"/>
        <end position="61"/>
    </location>
</feature>
<organism evidence="3 4">
    <name type="scientific">Stephanodiscus triporus</name>
    <dbReference type="NCBI Taxonomy" id="2934178"/>
    <lineage>
        <taxon>Eukaryota</taxon>
        <taxon>Sar</taxon>
        <taxon>Stramenopiles</taxon>
        <taxon>Ochrophyta</taxon>
        <taxon>Bacillariophyta</taxon>
        <taxon>Coscinodiscophyceae</taxon>
        <taxon>Thalassiosirophycidae</taxon>
        <taxon>Stephanodiscales</taxon>
        <taxon>Stephanodiscaceae</taxon>
        <taxon>Stephanodiscus</taxon>
    </lineage>
</organism>
<comment type="caution">
    <text evidence="3">The sequence shown here is derived from an EMBL/GenBank/DDBJ whole genome shotgun (WGS) entry which is preliminary data.</text>
</comment>
<feature type="transmembrane region" description="Helical" evidence="2">
    <location>
        <begin position="256"/>
        <end position="278"/>
    </location>
</feature>
<sequence>MLAKQKGKEQQHELLSRENIKMGSNSTSKNITYKAVPQGGSVIPDESTGAKIDQGRDEERGVPCPAPPGWSLCNIRIFARIATLNLIDDEELLHIYRRACRAGGSSRIDDGGLVAVKLVKFWTFTIIGVSLVHPLARWMGWEIDDNYTLRDFIQYDFHVVLLDLLFFFMVGRLYDTSCRGIDSIFPWGVFISLGAVYPSIINDFEFLRHSVSMYDIHCGWPPLLFVYAFCLLVLSITFIVALIRSHHRRLVLRSRIVEATTLFCLFILPYAALAGDSFHVHHWFMMWWLGMQSNSPEWWARSFQAFALGSYINGIAVYGRDPILECKHAFYTSTNQGCAFMQCYVGENETEYKEFIAADWRLCNAETLGQNESFVT</sequence>
<proteinExistence type="predicted"/>
<keyword evidence="2" id="KW-0472">Membrane</keyword>
<protein>
    <recommendedName>
        <fullName evidence="5">Transmembrane protein</fullName>
    </recommendedName>
</protein>
<evidence type="ECO:0000256" key="1">
    <source>
        <dbReference type="SAM" id="MobiDB-lite"/>
    </source>
</evidence>
<dbReference type="EMBL" id="JALLAZ020000031">
    <property type="protein sequence ID" value="KAL3805473.1"/>
    <property type="molecule type" value="Genomic_DNA"/>
</dbReference>
<keyword evidence="2" id="KW-1133">Transmembrane helix</keyword>
<evidence type="ECO:0008006" key="5">
    <source>
        <dbReference type="Google" id="ProtNLM"/>
    </source>
</evidence>
<feature type="transmembrane region" description="Helical" evidence="2">
    <location>
        <begin position="121"/>
        <end position="140"/>
    </location>
</feature>